<reference evidence="2 3" key="1">
    <citation type="submission" date="2019-04" db="EMBL/GenBank/DDBJ databases">
        <title>genome sequence of strain W3.</title>
        <authorList>
            <person name="Gao J."/>
            <person name="Sun J."/>
        </authorList>
    </citation>
    <scope>NUCLEOTIDE SEQUENCE [LARGE SCALE GENOMIC DNA]</scope>
    <source>
        <strain evidence="2 3">W3</strain>
    </source>
</reference>
<protein>
    <recommendedName>
        <fullName evidence="1">UPF0386 protein FAA86_18185</fullName>
    </recommendedName>
</protein>
<name>A0A4S8PS72_9HYPH</name>
<proteinExistence type="inferred from homology"/>
<dbReference type="RefSeq" id="WP_113459438.1">
    <property type="nucleotide sequence ID" value="NZ_STGU01000011.1"/>
</dbReference>
<dbReference type="Proteomes" id="UP000307378">
    <property type="component" value="Unassembled WGS sequence"/>
</dbReference>
<evidence type="ECO:0000313" key="3">
    <source>
        <dbReference type="Proteomes" id="UP000307378"/>
    </source>
</evidence>
<gene>
    <name evidence="2" type="ORF">FAA86_18185</name>
</gene>
<sequence>MDISRSDQRILHLMAQGGWIEIHRDERRKIEKALCFSRDGWLYPGFDLELFRRLKRLRAISSKEGKPYRITERGLRLVRSELDNR</sequence>
<dbReference type="Pfam" id="PF09857">
    <property type="entry name" value="YjhX_toxin"/>
    <property type="match status" value="1"/>
</dbReference>
<dbReference type="EMBL" id="STGU01000011">
    <property type="protein sequence ID" value="THV33121.1"/>
    <property type="molecule type" value="Genomic_DNA"/>
</dbReference>
<comment type="similarity">
    <text evidence="1">Belongs to the UPF0386 family.</text>
</comment>
<organism evidence="2 3">
    <name type="scientific">Rhizobium rosettiformans W3</name>
    <dbReference type="NCBI Taxonomy" id="538378"/>
    <lineage>
        <taxon>Bacteria</taxon>
        <taxon>Pseudomonadati</taxon>
        <taxon>Pseudomonadota</taxon>
        <taxon>Alphaproteobacteria</taxon>
        <taxon>Hyphomicrobiales</taxon>
        <taxon>Rhizobiaceae</taxon>
        <taxon>Rhizobium/Agrobacterium group</taxon>
        <taxon>Rhizobium</taxon>
    </lineage>
</organism>
<comment type="caution">
    <text evidence="2">The sequence shown here is derived from an EMBL/GenBank/DDBJ whole genome shotgun (WGS) entry which is preliminary data.</text>
</comment>
<accession>A0A4S8PS72</accession>
<evidence type="ECO:0000256" key="1">
    <source>
        <dbReference type="HAMAP-Rule" id="MF_00827"/>
    </source>
</evidence>
<evidence type="ECO:0000313" key="2">
    <source>
        <dbReference type="EMBL" id="THV33121.1"/>
    </source>
</evidence>
<dbReference type="AlphaFoldDB" id="A0A4S8PS72"/>
<dbReference type="InterPro" id="IPR018654">
    <property type="entry name" value="YjhX_toxin"/>
</dbReference>
<dbReference type="NCBIfam" id="NF010240">
    <property type="entry name" value="PRK13687.1"/>
    <property type="match status" value="1"/>
</dbReference>
<dbReference type="HAMAP" id="MF_00827">
    <property type="entry name" value="UPF0386"/>
    <property type="match status" value="1"/>
</dbReference>